<keyword evidence="6" id="KW-0342">GTP-binding</keyword>
<evidence type="ECO:0000256" key="2">
    <source>
        <dbReference type="ARBA" id="ARBA00012387"/>
    </source>
</evidence>
<evidence type="ECO:0000256" key="7">
    <source>
        <dbReference type="ARBA" id="ARBA00047343"/>
    </source>
</evidence>
<dbReference type="AlphaFoldDB" id="A0A560BWM0"/>
<dbReference type="GO" id="GO:0016853">
    <property type="term" value="F:isomerase activity"/>
    <property type="evidence" value="ECO:0007669"/>
    <property type="project" value="UniProtKB-KW"/>
</dbReference>
<dbReference type="InterPro" id="IPR006375">
    <property type="entry name" value="Man1P_GuaTrfase/Man6P_Isoase"/>
</dbReference>
<evidence type="ECO:0000259" key="10">
    <source>
        <dbReference type="Pfam" id="PF01050"/>
    </source>
</evidence>
<evidence type="ECO:0000313" key="13">
    <source>
        <dbReference type="Proteomes" id="UP000318529"/>
    </source>
</evidence>
<dbReference type="InterPro" id="IPR051161">
    <property type="entry name" value="Mannose-6P_isomerase_type2"/>
</dbReference>
<evidence type="ECO:0000256" key="4">
    <source>
        <dbReference type="ARBA" id="ARBA00022695"/>
    </source>
</evidence>
<dbReference type="GO" id="GO:0005525">
    <property type="term" value="F:GTP binding"/>
    <property type="evidence" value="ECO:0007669"/>
    <property type="project" value="UniProtKB-KW"/>
</dbReference>
<comment type="catalytic activity">
    <reaction evidence="7">
        <text>alpha-D-mannose 1-phosphate + GTP + H(+) = GDP-alpha-D-mannose + diphosphate</text>
        <dbReference type="Rhea" id="RHEA:15229"/>
        <dbReference type="ChEBI" id="CHEBI:15378"/>
        <dbReference type="ChEBI" id="CHEBI:33019"/>
        <dbReference type="ChEBI" id="CHEBI:37565"/>
        <dbReference type="ChEBI" id="CHEBI:57527"/>
        <dbReference type="ChEBI" id="CHEBI:58409"/>
        <dbReference type="EC" id="2.7.7.13"/>
    </reaction>
</comment>
<comment type="caution">
    <text evidence="12">The sequence shown here is derived from an EMBL/GenBank/DDBJ whole genome shotgun (WGS) entry which is preliminary data.</text>
</comment>
<feature type="domain" description="MannoseP isomerase/GMP-like beta-helix" evidence="11">
    <location>
        <begin position="314"/>
        <end position="369"/>
    </location>
</feature>
<dbReference type="GO" id="GO:0000271">
    <property type="term" value="P:polysaccharide biosynthetic process"/>
    <property type="evidence" value="ECO:0007669"/>
    <property type="project" value="InterPro"/>
</dbReference>
<comment type="similarity">
    <text evidence="1 8">Belongs to the mannose-6-phosphate isomerase type 2 family.</text>
</comment>
<dbReference type="Pfam" id="PF22640">
    <property type="entry name" value="ManC_GMP_beta-helix"/>
    <property type="match status" value="1"/>
</dbReference>
<dbReference type="FunFam" id="2.60.120.10:FF:000032">
    <property type="entry name" value="Mannose-1-phosphate guanylyltransferase/mannose-6-phosphate isomerase"/>
    <property type="match status" value="1"/>
</dbReference>
<keyword evidence="3 12" id="KW-0808">Transferase</keyword>
<gene>
    <name evidence="12" type="ORF">FBZ83_1163</name>
</gene>
<evidence type="ECO:0000313" key="12">
    <source>
        <dbReference type="EMBL" id="TWA77011.1"/>
    </source>
</evidence>
<evidence type="ECO:0000256" key="3">
    <source>
        <dbReference type="ARBA" id="ARBA00022679"/>
    </source>
</evidence>
<dbReference type="Gene3D" id="3.90.550.10">
    <property type="entry name" value="Spore Coat Polysaccharide Biosynthesis Protein SpsA, Chain A"/>
    <property type="match status" value="1"/>
</dbReference>
<keyword evidence="5" id="KW-0547">Nucleotide-binding</keyword>
<dbReference type="SUPFAM" id="SSF53448">
    <property type="entry name" value="Nucleotide-diphospho-sugar transferases"/>
    <property type="match status" value="1"/>
</dbReference>
<dbReference type="RefSeq" id="WP_145689599.1">
    <property type="nucleotide sequence ID" value="NZ_VITH01000016.1"/>
</dbReference>
<keyword evidence="4 12" id="KW-0548">Nucleotidyltransferase</keyword>
<reference evidence="12 13" key="1">
    <citation type="submission" date="2019-06" db="EMBL/GenBank/DDBJ databases">
        <title>Genomic Encyclopedia of Type Strains, Phase IV (KMG-V): Genome sequencing to study the core and pangenomes of soil and plant-associated prokaryotes.</title>
        <authorList>
            <person name="Whitman W."/>
        </authorList>
    </citation>
    <scope>NUCLEOTIDE SEQUENCE [LARGE SCALE GENOMIC DNA]</scope>
    <source>
        <strain evidence="12 13">BR 11650</strain>
    </source>
</reference>
<evidence type="ECO:0000256" key="6">
    <source>
        <dbReference type="ARBA" id="ARBA00023134"/>
    </source>
</evidence>
<name>A0A560BWM0_AZOBR</name>
<proteinExistence type="inferred from homology"/>
<protein>
    <recommendedName>
        <fullName evidence="2">mannose-1-phosphate guanylyltransferase</fullName>
        <ecNumber evidence="2">2.7.7.13</ecNumber>
    </recommendedName>
</protein>
<accession>A0A560BWM0</accession>
<dbReference type="InterPro" id="IPR005835">
    <property type="entry name" value="NTP_transferase_dom"/>
</dbReference>
<dbReference type="CDD" id="cd02509">
    <property type="entry name" value="GDP-M1P_Guanylyltransferase"/>
    <property type="match status" value="1"/>
</dbReference>
<sequence length="492" mass="53884">MTNTPQHARIFPVILSGGSGVRLWPMSREQYPKQFLPLCSERSMLQETALRVADPALFAPPLVVCNQEHRFVIAEQMRQVEQERGQGRGTGAARIVLEPVGRNTAAAAAIAALIVAEQDPDGRLLLLPADHVIQDTAAFLAAVSVAARAADAGRLATFGIVPTAPETGYGYIRRGLPLDGLSGEQEGAYRVAAFVEKPPRAAAERYLAEGNVFWNSGMFLMPARRYLEELERWEPAVLAACRAALAGGRADLDFFRLEEEAFAAAPSISIDHAVMERTDAAVVVPCAIGWTDVGAWSALWDIGTKDEGGNVCHGDAIAWDSRGCYVRSEDGALVALLGMEDAVVVATEDAVLVAARDRAQDIKPLVEHLKAQGRDEPRQHRRVHRPWGYYQSLHAGDRFQVKRLTVAPGARLSLQKHYHRAEHWVVVNGTALVTRGEEQILLRENESVYIPLGTMHRLENPGKVPLNLIEVQSGAYLGEDDIVRVDDHYGRP</sequence>
<dbReference type="Pfam" id="PF01050">
    <property type="entry name" value="MannoseP_isomer"/>
    <property type="match status" value="1"/>
</dbReference>
<dbReference type="NCBIfam" id="TIGR01479">
    <property type="entry name" value="GMP_PMI"/>
    <property type="match status" value="1"/>
</dbReference>
<dbReference type="Pfam" id="PF00483">
    <property type="entry name" value="NTP_transferase"/>
    <property type="match status" value="1"/>
</dbReference>
<dbReference type="PANTHER" id="PTHR46390">
    <property type="entry name" value="MANNOSE-1-PHOSPHATE GUANYLYLTRANSFERASE"/>
    <property type="match status" value="1"/>
</dbReference>
<feature type="domain" description="Mannose-6-phosphate isomerase type II C-terminal" evidence="10">
    <location>
        <begin position="373"/>
        <end position="487"/>
    </location>
</feature>
<dbReference type="InterPro" id="IPR011051">
    <property type="entry name" value="RmlC_Cupin_sf"/>
</dbReference>
<dbReference type="Gene3D" id="2.60.120.10">
    <property type="entry name" value="Jelly Rolls"/>
    <property type="match status" value="1"/>
</dbReference>
<keyword evidence="12" id="KW-0413">Isomerase</keyword>
<dbReference type="GO" id="GO:0009298">
    <property type="term" value="P:GDP-mannose biosynthetic process"/>
    <property type="evidence" value="ECO:0007669"/>
    <property type="project" value="TreeGrafter"/>
</dbReference>
<dbReference type="InterPro" id="IPR049577">
    <property type="entry name" value="GMPP_N"/>
</dbReference>
<evidence type="ECO:0000256" key="5">
    <source>
        <dbReference type="ARBA" id="ARBA00022741"/>
    </source>
</evidence>
<dbReference type="EMBL" id="VITH01000016">
    <property type="protein sequence ID" value="TWA77011.1"/>
    <property type="molecule type" value="Genomic_DNA"/>
</dbReference>
<dbReference type="GO" id="GO:0004475">
    <property type="term" value="F:mannose-1-phosphate guanylyltransferase (GTP) activity"/>
    <property type="evidence" value="ECO:0007669"/>
    <property type="project" value="UniProtKB-EC"/>
</dbReference>
<organism evidence="12 13">
    <name type="scientific">Azospirillum brasilense</name>
    <dbReference type="NCBI Taxonomy" id="192"/>
    <lineage>
        <taxon>Bacteria</taxon>
        <taxon>Pseudomonadati</taxon>
        <taxon>Pseudomonadota</taxon>
        <taxon>Alphaproteobacteria</taxon>
        <taxon>Rhodospirillales</taxon>
        <taxon>Azospirillaceae</taxon>
        <taxon>Azospirillum</taxon>
    </lineage>
</organism>
<evidence type="ECO:0000256" key="1">
    <source>
        <dbReference type="ARBA" id="ARBA00006115"/>
    </source>
</evidence>
<evidence type="ECO:0000259" key="11">
    <source>
        <dbReference type="Pfam" id="PF22640"/>
    </source>
</evidence>
<dbReference type="InterPro" id="IPR001538">
    <property type="entry name" value="Man6P_isomerase-2_C"/>
</dbReference>
<dbReference type="PANTHER" id="PTHR46390:SF1">
    <property type="entry name" value="MANNOSE-1-PHOSPHATE GUANYLYLTRANSFERASE"/>
    <property type="match status" value="1"/>
</dbReference>
<dbReference type="InterPro" id="IPR014710">
    <property type="entry name" value="RmlC-like_jellyroll"/>
</dbReference>
<dbReference type="CDD" id="cd02213">
    <property type="entry name" value="cupin_PMI_typeII_C"/>
    <property type="match status" value="1"/>
</dbReference>
<dbReference type="InterPro" id="IPR054566">
    <property type="entry name" value="ManC/GMP-like_b-helix"/>
</dbReference>
<dbReference type="SUPFAM" id="SSF51182">
    <property type="entry name" value="RmlC-like cupins"/>
    <property type="match status" value="1"/>
</dbReference>
<evidence type="ECO:0000259" key="9">
    <source>
        <dbReference type="Pfam" id="PF00483"/>
    </source>
</evidence>
<feature type="domain" description="Nucleotidyl transferase" evidence="9">
    <location>
        <begin position="12"/>
        <end position="306"/>
    </location>
</feature>
<dbReference type="EC" id="2.7.7.13" evidence="2"/>
<dbReference type="Proteomes" id="UP000318529">
    <property type="component" value="Unassembled WGS sequence"/>
</dbReference>
<dbReference type="FunFam" id="3.90.550.10:FF:000046">
    <property type="entry name" value="Mannose-1-phosphate guanylyltransferase (GDP)"/>
    <property type="match status" value="1"/>
</dbReference>
<evidence type="ECO:0000256" key="8">
    <source>
        <dbReference type="RuleBase" id="RU004190"/>
    </source>
</evidence>
<dbReference type="InterPro" id="IPR029044">
    <property type="entry name" value="Nucleotide-diphossugar_trans"/>
</dbReference>